<accession>A0ABD2MLH8</accession>
<protein>
    <submittedName>
        <fullName evidence="2">Uncharacterized protein</fullName>
    </submittedName>
</protein>
<dbReference type="Proteomes" id="UP001516400">
    <property type="component" value="Unassembled WGS sequence"/>
</dbReference>
<sequence length="193" mass="22176">MVFKTLTDIIRGEIKNATIHKTRKTTGNIKEGWFTTDIKHKITERDRVYVKKCRFPEIQQYEEDFKNLNEQLKNIIKRNKKAHIDAKFSLAGLNEKKKWNAIRDVTFLDNKNEQANTILVDDVELVDSGEVANAMNNHFIDIVKKIIPPQTVDKKQSTNTCGTENKMSMFLKPTNTAEIKKIIDTLKTNAAPG</sequence>
<organism evidence="2 3">
    <name type="scientific">Cryptolaemus montrouzieri</name>
    <dbReference type="NCBI Taxonomy" id="559131"/>
    <lineage>
        <taxon>Eukaryota</taxon>
        <taxon>Metazoa</taxon>
        <taxon>Ecdysozoa</taxon>
        <taxon>Arthropoda</taxon>
        <taxon>Hexapoda</taxon>
        <taxon>Insecta</taxon>
        <taxon>Pterygota</taxon>
        <taxon>Neoptera</taxon>
        <taxon>Endopterygota</taxon>
        <taxon>Coleoptera</taxon>
        <taxon>Polyphaga</taxon>
        <taxon>Cucujiformia</taxon>
        <taxon>Coccinelloidea</taxon>
        <taxon>Coccinellidae</taxon>
        <taxon>Scymninae</taxon>
        <taxon>Scymnini</taxon>
        <taxon>Cryptolaemus</taxon>
    </lineage>
</organism>
<evidence type="ECO:0000313" key="2">
    <source>
        <dbReference type="EMBL" id="KAL3266921.1"/>
    </source>
</evidence>
<feature type="non-terminal residue" evidence="2">
    <location>
        <position position="193"/>
    </location>
</feature>
<evidence type="ECO:0000256" key="1">
    <source>
        <dbReference type="SAM" id="Coils"/>
    </source>
</evidence>
<feature type="coiled-coil region" evidence="1">
    <location>
        <begin position="58"/>
        <end position="85"/>
    </location>
</feature>
<dbReference type="EMBL" id="JABFTP020000001">
    <property type="protein sequence ID" value="KAL3266921.1"/>
    <property type="molecule type" value="Genomic_DNA"/>
</dbReference>
<reference evidence="2 3" key="1">
    <citation type="journal article" date="2021" name="BMC Biol.">
        <title>Horizontally acquired antibacterial genes associated with adaptive radiation of ladybird beetles.</title>
        <authorList>
            <person name="Li H.S."/>
            <person name="Tang X.F."/>
            <person name="Huang Y.H."/>
            <person name="Xu Z.Y."/>
            <person name="Chen M.L."/>
            <person name="Du X.Y."/>
            <person name="Qiu B.Y."/>
            <person name="Chen P.T."/>
            <person name="Zhang W."/>
            <person name="Slipinski A."/>
            <person name="Escalona H.E."/>
            <person name="Waterhouse R.M."/>
            <person name="Zwick A."/>
            <person name="Pang H."/>
        </authorList>
    </citation>
    <scope>NUCLEOTIDE SEQUENCE [LARGE SCALE GENOMIC DNA]</scope>
    <source>
        <strain evidence="2">SYSU2018</strain>
    </source>
</reference>
<name>A0ABD2MLH8_9CUCU</name>
<dbReference type="AlphaFoldDB" id="A0ABD2MLH8"/>
<proteinExistence type="predicted"/>
<gene>
    <name evidence="2" type="ORF">HHI36_011071</name>
</gene>
<keyword evidence="3" id="KW-1185">Reference proteome</keyword>
<keyword evidence="1" id="KW-0175">Coiled coil</keyword>
<comment type="caution">
    <text evidence="2">The sequence shown here is derived from an EMBL/GenBank/DDBJ whole genome shotgun (WGS) entry which is preliminary data.</text>
</comment>
<evidence type="ECO:0000313" key="3">
    <source>
        <dbReference type="Proteomes" id="UP001516400"/>
    </source>
</evidence>